<dbReference type="InterPro" id="IPR051911">
    <property type="entry name" value="SDR_oxidoreductase"/>
</dbReference>
<evidence type="ECO:0000256" key="3">
    <source>
        <dbReference type="ARBA" id="ARBA00023002"/>
    </source>
</evidence>
<evidence type="ECO:0000256" key="4">
    <source>
        <dbReference type="RuleBase" id="RU000363"/>
    </source>
</evidence>
<dbReference type="SUPFAM" id="SSF51735">
    <property type="entry name" value="NAD(P)-binding Rossmann-fold domains"/>
    <property type="match status" value="1"/>
</dbReference>
<keyword evidence="3" id="KW-0560">Oxidoreductase</keyword>
<feature type="domain" description="Ketoreductase" evidence="5">
    <location>
        <begin position="7"/>
        <end position="186"/>
    </location>
</feature>
<dbReference type="OrthoDB" id="1274115at2759"/>
<dbReference type="InterPro" id="IPR002347">
    <property type="entry name" value="SDR_fam"/>
</dbReference>
<dbReference type="GO" id="GO:0016491">
    <property type="term" value="F:oxidoreductase activity"/>
    <property type="evidence" value="ECO:0007669"/>
    <property type="project" value="UniProtKB-KW"/>
</dbReference>
<keyword evidence="2" id="KW-0521">NADP</keyword>
<protein>
    <submittedName>
        <fullName evidence="6">NAD(P)-binding protein</fullName>
    </submittedName>
</protein>
<dbReference type="Gene3D" id="3.40.50.720">
    <property type="entry name" value="NAD(P)-binding Rossmann-like Domain"/>
    <property type="match status" value="1"/>
</dbReference>
<dbReference type="PANTHER" id="PTHR43976:SF16">
    <property type="entry name" value="SHORT-CHAIN DEHYDROGENASE_REDUCTASE FAMILY PROTEIN"/>
    <property type="match status" value="1"/>
</dbReference>
<comment type="similarity">
    <text evidence="1 4">Belongs to the short-chain dehydrogenases/reductases (SDR) family.</text>
</comment>
<evidence type="ECO:0000256" key="1">
    <source>
        <dbReference type="ARBA" id="ARBA00006484"/>
    </source>
</evidence>
<dbReference type="InParanoid" id="A0A194WXF8"/>
<evidence type="ECO:0000256" key="2">
    <source>
        <dbReference type="ARBA" id="ARBA00022857"/>
    </source>
</evidence>
<dbReference type="RefSeq" id="XP_018066724.1">
    <property type="nucleotide sequence ID" value="XM_018218693.1"/>
</dbReference>
<dbReference type="Pfam" id="PF00106">
    <property type="entry name" value="adh_short"/>
    <property type="match status" value="1"/>
</dbReference>
<dbReference type="InterPro" id="IPR057326">
    <property type="entry name" value="KR_dom"/>
</dbReference>
<keyword evidence="7" id="KW-1185">Reference proteome</keyword>
<dbReference type="CDD" id="cd05374">
    <property type="entry name" value="17beta-HSD-like_SDR_c"/>
    <property type="match status" value="1"/>
</dbReference>
<dbReference type="EMBL" id="KQ947424">
    <property type="protein sequence ID" value="KUJ12369.1"/>
    <property type="molecule type" value="Genomic_DNA"/>
</dbReference>
<gene>
    <name evidence="6" type="ORF">LY89DRAFT_722008</name>
</gene>
<dbReference type="KEGG" id="psco:LY89DRAFT_722008"/>
<dbReference type="PANTHER" id="PTHR43976">
    <property type="entry name" value="SHORT CHAIN DEHYDROGENASE"/>
    <property type="match status" value="1"/>
</dbReference>
<dbReference type="InterPro" id="IPR036291">
    <property type="entry name" value="NAD(P)-bd_dom_sf"/>
</dbReference>
<dbReference type="AlphaFoldDB" id="A0A194WXF8"/>
<dbReference type="PROSITE" id="PS00061">
    <property type="entry name" value="ADH_SHORT"/>
    <property type="match status" value="1"/>
</dbReference>
<organism evidence="6 7">
    <name type="scientific">Mollisia scopiformis</name>
    <name type="common">Conifer needle endophyte fungus</name>
    <name type="synonym">Phialocephala scopiformis</name>
    <dbReference type="NCBI Taxonomy" id="149040"/>
    <lineage>
        <taxon>Eukaryota</taxon>
        <taxon>Fungi</taxon>
        <taxon>Dikarya</taxon>
        <taxon>Ascomycota</taxon>
        <taxon>Pezizomycotina</taxon>
        <taxon>Leotiomycetes</taxon>
        <taxon>Helotiales</taxon>
        <taxon>Mollisiaceae</taxon>
        <taxon>Mollisia</taxon>
    </lineage>
</organism>
<evidence type="ECO:0000313" key="6">
    <source>
        <dbReference type="EMBL" id="KUJ12369.1"/>
    </source>
</evidence>
<accession>A0A194WXF8</accession>
<evidence type="ECO:0000313" key="7">
    <source>
        <dbReference type="Proteomes" id="UP000070700"/>
    </source>
</evidence>
<dbReference type="PRINTS" id="PR00081">
    <property type="entry name" value="GDHRDH"/>
</dbReference>
<name>A0A194WXF8_MOLSC</name>
<dbReference type="Proteomes" id="UP000070700">
    <property type="component" value="Unassembled WGS sequence"/>
</dbReference>
<dbReference type="GeneID" id="28828419"/>
<dbReference type="PRINTS" id="PR00080">
    <property type="entry name" value="SDRFAMILY"/>
</dbReference>
<reference evidence="6 7" key="1">
    <citation type="submission" date="2015-10" db="EMBL/GenBank/DDBJ databases">
        <title>Full genome of DAOMC 229536 Phialocephala scopiformis, a fungal endophyte of spruce producing the potent anti-insectan compound rugulosin.</title>
        <authorList>
            <consortium name="DOE Joint Genome Institute"/>
            <person name="Walker A.K."/>
            <person name="Frasz S.L."/>
            <person name="Seifert K.A."/>
            <person name="Miller J.D."/>
            <person name="Mondo S.J."/>
            <person name="Labutti K."/>
            <person name="Lipzen A."/>
            <person name="Dockter R."/>
            <person name="Kennedy M."/>
            <person name="Grigoriev I.V."/>
            <person name="Spatafora J.W."/>
        </authorList>
    </citation>
    <scope>NUCLEOTIDE SEQUENCE [LARGE SCALE GENOMIC DNA]</scope>
    <source>
        <strain evidence="6 7">CBS 120377</strain>
    </source>
</reference>
<proteinExistence type="inferred from homology"/>
<dbReference type="SMART" id="SM00822">
    <property type="entry name" value="PKS_KR"/>
    <property type="match status" value="1"/>
</dbReference>
<evidence type="ECO:0000259" key="5">
    <source>
        <dbReference type="SMART" id="SM00822"/>
    </source>
</evidence>
<dbReference type="InterPro" id="IPR020904">
    <property type="entry name" value="Sc_DH/Rdtase_CS"/>
</dbReference>
<sequence length="295" mass="32342">MSTTTPLVWFITGCSSGIGLHLALHALRHGHHVIATSRSPSPSSPPPSELITSLGGHHLTLDVCSPLPILAEKVNEAMSIYGRIDVLVNNAGYALLGAFECISDEEARAQMETNFFGPLSLCRLLVPHFRHRRTGTILQISSAAGLEARASRSLYSASKFALEGFSEALSNEMQPFNVRVLLIEPGAFNSEFADKCVTPAKGWEEVRDEYRGSEMERVMGLVEGMRGGNMRNDVGKGVQAIWDTVMGTGVAEGMEAFLRVPLGRDAAERWEVVGELRRRTLEGTRRVWESCERDS</sequence>